<comment type="caution">
    <text evidence="1">The sequence shown here is derived from an EMBL/GenBank/DDBJ whole genome shotgun (WGS) entry which is preliminary data.</text>
</comment>
<dbReference type="EMBL" id="LAZR01027249">
    <property type="protein sequence ID" value="KKL66309.1"/>
    <property type="molecule type" value="Genomic_DNA"/>
</dbReference>
<accession>A0A0F9DX59</accession>
<sequence length="58" mass="6709">MAAYVGFLAKATPSQREVCLAKLRLAPGREARKLERQLRRLTVEDKRQLRKALIIMED</sequence>
<dbReference type="AlphaFoldDB" id="A0A0F9DX59"/>
<evidence type="ECO:0000313" key="1">
    <source>
        <dbReference type="EMBL" id="KKL66309.1"/>
    </source>
</evidence>
<reference evidence="1" key="1">
    <citation type="journal article" date="2015" name="Nature">
        <title>Complex archaea that bridge the gap between prokaryotes and eukaryotes.</title>
        <authorList>
            <person name="Spang A."/>
            <person name="Saw J.H."/>
            <person name="Jorgensen S.L."/>
            <person name="Zaremba-Niedzwiedzka K."/>
            <person name="Martijn J."/>
            <person name="Lind A.E."/>
            <person name="van Eijk R."/>
            <person name="Schleper C."/>
            <person name="Guy L."/>
            <person name="Ettema T.J."/>
        </authorList>
    </citation>
    <scope>NUCLEOTIDE SEQUENCE</scope>
</reference>
<protein>
    <submittedName>
        <fullName evidence="1">Uncharacterized protein</fullName>
    </submittedName>
</protein>
<name>A0A0F9DX59_9ZZZZ</name>
<gene>
    <name evidence="1" type="ORF">LCGC14_2146290</name>
</gene>
<proteinExistence type="predicted"/>
<organism evidence="1">
    <name type="scientific">marine sediment metagenome</name>
    <dbReference type="NCBI Taxonomy" id="412755"/>
    <lineage>
        <taxon>unclassified sequences</taxon>
        <taxon>metagenomes</taxon>
        <taxon>ecological metagenomes</taxon>
    </lineage>
</organism>